<dbReference type="RefSeq" id="WP_052474703.1">
    <property type="nucleotide sequence ID" value="NZ_JXRP01000013.1"/>
</dbReference>
<dbReference type="Pfam" id="PF06445">
    <property type="entry name" value="GyrI-like"/>
    <property type="match status" value="1"/>
</dbReference>
<dbReference type="AlphaFoldDB" id="A0A0C2VWC6"/>
<organism evidence="2 3">
    <name type="scientific">Jeotgalibacillus soli</name>
    <dbReference type="NCBI Taxonomy" id="889306"/>
    <lineage>
        <taxon>Bacteria</taxon>
        <taxon>Bacillati</taxon>
        <taxon>Bacillota</taxon>
        <taxon>Bacilli</taxon>
        <taxon>Bacillales</taxon>
        <taxon>Caryophanaceae</taxon>
        <taxon>Jeotgalibacillus</taxon>
    </lineage>
</organism>
<dbReference type="InterPro" id="IPR029442">
    <property type="entry name" value="GyrI-like"/>
</dbReference>
<dbReference type="PATRIC" id="fig|889306.3.peg.1746"/>
<name>A0A0C2VWC6_9BACL</name>
<evidence type="ECO:0000313" key="2">
    <source>
        <dbReference type="EMBL" id="KIL48288.1"/>
    </source>
</evidence>
<dbReference type="SUPFAM" id="SSF55136">
    <property type="entry name" value="Probable bacterial effector-binding domain"/>
    <property type="match status" value="1"/>
</dbReference>
<feature type="domain" description="AraC effector-binding" evidence="1">
    <location>
        <begin position="2"/>
        <end position="154"/>
    </location>
</feature>
<dbReference type="STRING" id="889306.KP78_17350"/>
<evidence type="ECO:0000313" key="3">
    <source>
        <dbReference type="Proteomes" id="UP000031938"/>
    </source>
</evidence>
<dbReference type="EMBL" id="JXRP01000013">
    <property type="protein sequence ID" value="KIL48288.1"/>
    <property type="molecule type" value="Genomic_DNA"/>
</dbReference>
<dbReference type="InterPro" id="IPR010499">
    <property type="entry name" value="AraC_E-bd"/>
</dbReference>
<proteinExistence type="predicted"/>
<dbReference type="Proteomes" id="UP000031938">
    <property type="component" value="Unassembled WGS sequence"/>
</dbReference>
<gene>
    <name evidence="2" type="ORF">KP78_17350</name>
</gene>
<sequence length="161" mass="18445">MENIEITHKSSFCFVGIGWTGTFEAAAHGDIHRLFYRCKETLQAKGLLEGRTDLIGLSYSDRQNGFTYFLGIEADQKLQVPRDMHSIIVPSYDFVTASHSGPQAWKIYEKLNGWILEQGYHLNHYGGLNHIEVYPIDYDPYRTSLTFQIGIPIKKSRQSVE</sequence>
<comment type="caution">
    <text evidence="2">The sequence shown here is derived from an EMBL/GenBank/DDBJ whole genome shotgun (WGS) entry which is preliminary data.</text>
</comment>
<dbReference type="Gene3D" id="3.20.80.10">
    <property type="entry name" value="Regulatory factor, effector binding domain"/>
    <property type="match status" value="1"/>
</dbReference>
<dbReference type="InterPro" id="IPR011256">
    <property type="entry name" value="Reg_factor_effector_dom_sf"/>
</dbReference>
<keyword evidence="3" id="KW-1185">Reference proteome</keyword>
<dbReference type="SMART" id="SM00871">
    <property type="entry name" value="AraC_E_bind"/>
    <property type="match status" value="1"/>
</dbReference>
<protein>
    <recommendedName>
        <fullName evidence="1">AraC effector-binding domain-containing protein</fullName>
    </recommendedName>
</protein>
<dbReference type="OrthoDB" id="2364201at2"/>
<reference evidence="2 3" key="1">
    <citation type="submission" date="2015-01" db="EMBL/GenBank/DDBJ databases">
        <title>Genome sequencing of Jeotgalibacillus soli.</title>
        <authorList>
            <person name="Goh K.M."/>
            <person name="Chan K.-G."/>
            <person name="Yaakop A.S."/>
            <person name="Ee R."/>
            <person name="Gan H.M."/>
            <person name="Chan C.S."/>
        </authorList>
    </citation>
    <scope>NUCLEOTIDE SEQUENCE [LARGE SCALE GENOMIC DNA]</scope>
    <source>
        <strain evidence="2 3">P9</strain>
    </source>
</reference>
<accession>A0A0C2VWC6</accession>
<evidence type="ECO:0000259" key="1">
    <source>
        <dbReference type="SMART" id="SM00871"/>
    </source>
</evidence>